<dbReference type="Gramene" id="OPUNC03G31030.1">
    <property type="protein sequence ID" value="OPUNC03G31030.1"/>
    <property type="gene ID" value="OPUNC03G31030"/>
</dbReference>
<dbReference type="Proteomes" id="UP000026962">
    <property type="component" value="Chromosome 3"/>
</dbReference>
<organism evidence="1">
    <name type="scientific">Oryza punctata</name>
    <name type="common">Red rice</name>
    <dbReference type="NCBI Taxonomy" id="4537"/>
    <lineage>
        <taxon>Eukaryota</taxon>
        <taxon>Viridiplantae</taxon>
        <taxon>Streptophyta</taxon>
        <taxon>Embryophyta</taxon>
        <taxon>Tracheophyta</taxon>
        <taxon>Spermatophyta</taxon>
        <taxon>Magnoliopsida</taxon>
        <taxon>Liliopsida</taxon>
        <taxon>Poales</taxon>
        <taxon>Poaceae</taxon>
        <taxon>BOP clade</taxon>
        <taxon>Oryzoideae</taxon>
        <taxon>Oryzeae</taxon>
        <taxon>Oryzinae</taxon>
        <taxon>Oryza</taxon>
    </lineage>
</organism>
<dbReference type="AlphaFoldDB" id="A0A0E0KIX8"/>
<accession>A0A0E0KIX8</accession>
<proteinExistence type="predicted"/>
<evidence type="ECO:0000313" key="2">
    <source>
        <dbReference type="Proteomes" id="UP000026962"/>
    </source>
</evidence>
<dbReference type="EnsemblPlants" id="OPUNC03G31030.1">
    <property type="protein sequence ID" value="OPUNC03G31030.1"/>
    <property type="gene ID" value="OPUNC03G31030"/>
</dbReference>
<name>A0A0E0KIX8_ORYPU</name>
<evidence type="ECO:0000313" key="1">
    <source>
        <dbReference type="EnsemblPlants" id="OPUNC03G31030.1"/>
    </source>
</evidence>
<dbReference type="HOGENOM" id="CLU_2088737_0_0_1"/>
<keyword evidence="2" id="KW-1185">Reference proteome</keyword>
<sequence>MADLRARFVPILDWIWELRGASSTGFDLHLSDTFWQEDAEAILAIPTDDEMSDWLAWYFESHRDVFAYILAVETADGRDASPLSSGQNNDGIFIWRFTQDKEKRSGTGYSMPSMQET</sequence>
<protein>
    <submittedName>
        <fullName evidence="1">Uncharacterized protein</fullName>
    </submittedName>
</protein>
<reference evidence="1" key="1">
    <citation type="submission" date="2015-04" db="UniProtKB">
        <authorList>
            <consortium name="EnsemblPlants"/>
        </authorList>
    </citation>
    <scope>IDENTIFICATION</scope>
</reference>
<reference evidence="1" key="2">
    <citation type="submission" date="2018-05" db="EMBL/GenBank/DDBJ databases">
        <title>OpunRS2 (Oryza punctata Reference Sequence Version 2).</title>
        <authorList>
            <person name="Zhang J."/>
            <person name="Kudrna D."/>
            <person name="Lee S."/>
            <person name="Talag J."/>
            <person name="Welchert J."/>
            <person name="Wing R.A."/>
        </authorList>
    </citation>
    <scope>NUCLEOTIDE SEQUENCE [LARGE SCALE GENOMIC DNA]</scope>
</reference>